<evidence type="ECO:0008006" key="3">
    <source>
        <dbReference type="Google" id="ProtNLM"/>
    </source>
</evidence>
<dbReference type="OrthoDB" id="2013972at2759"/>
<accession>A0A074YJJ4</accession>
<dbReference type="Proteomes" id="UP000030641">
    <property type="component" value="Unassembled WGS sequence"/>
</dbReference>
<keyword evidence="2" id="KW-1185">Reference proteome</keyword>
<dbReference type="SUPFAM" id="SSF53335">
    <property type="entry name" value="S-adenosyl-L-methionine-dependent methyltransferases"/>
    <property type="match status" value="1"/>
</dbReference>
<dbReference type="PANTHER" id="PTHR43036:SF2">
    <property type="entry name" value="OS04G0481300 PROTEIN"/>
    <property type="match status" value="1"/>
</dbReference>
<sequence>MISITTAGRRLQVAGLSAIAVTTTSYLAARMSSFSQSSNQDKPWNGSAVPYQPQHQEWPYVRADFKRMDESPDNSFYSDSRFVTHIDDAAIASLSRYYDNILPRKGRILDLCSSWISHYPQAVESAAEKGDLQVVGLGMNQAELNKNKVLSKRILQDLNEDPNIPLTVCDEHAVSGLQSLDNTNSENGLLDCTTCVVSLDYLTRPKEVLESVKQLTKPGGSCQIIVSSRMFPTKATSAWIKRTPEQRLQMVGDYLHFAGWKDIEIVDIKAGDAANAPAEDQGGLHGFMQMMGMSGSDPLWCVRAFKRD</sequence>
<dbReference type="HOGENOM" id="CLU_072455_1_1_1"/>
<dbReference type="OMA" id="MCTSWKS"/>
<protein>
    <recommendedName>
        <fullName evidence="3">Methyltransferase type 11 domain-containing protein</fullName>
    </recommendedName>
</protein>
<name>A0A074YJJ4_AURSE</name>
<evidence type="ECO:0000313" key="1">
    <source>
        <dbReference type="EMBL" id="KEQ96229.1"/>
    </source>
</evidence>
<dbReference type="InterPro" id="IPR029063">
    <property type="entry name" value="SAM-dependent_MTases_sf"/>
</dbReference>
<gene>
    <name evidence="1" type="ORF">AUEXF2481DRAFT_88333</name>
</gene>
<dbReference type="AlphaFoldDB" id="A0A074YJJ4"/>
<dbReference type="InParanoid" id="A0A074YJJ4"/>
<proteinExistence type="predicted"/>
<dbReference type="RefSeq" id="XP_013344689.1">
    <property type="nucleotide sequence ID" value="XM_013489235.1"/>
</dbReference>
<dbReference type="PANTHER" id="PTHR43036">
    <property type="entry name" value="OSJNBB0011N17.9 PROTEIN"/>
    <property type="match status" value="1"/>
</dbReference>
<evidence type="ECO:0000313" key="2">
    <source>
        <dbReference type="Proteomes" id="UP000030641"/>
    </source>
</evidence>
<reference evidence="1 2" key="1">
    <citation type="journal article" date="2014" name="BMC Genomics">
        <title>Genome sequencing of four Aureobasidium pullulans varieties: biotechnological potential, stress tolerance, and description of new species.</title>
        <authorList>
            <person name="Gostin Ar C."/>
            <person name="Ohm R.A."/>
            <person name="Kogej T."/>
            <person name="Sonjak S."/>
            <person name="Turk M."/>
            <person name="Zajc J."/>
            <person name="Zalar P."/>
            <person name="Grube M."/>
            <person name="Sun H."/>
            <person name="Han J."/>
            <person name="Sharma A."/>
            <person name="Chiniquy J."/>
            <person name="Ngan C.Y."/>
            <person name="Lipzen A."/>
            <person name="Barry K."/>
            <person name="Grigoriev I.V."/>
            <person name="Gunde-Cimerman N."/>
        </authorList>
    </citation>
    <scope>NUCLEOTIDE SEQUENCE [LARGE SCALE GENOMIC DNA]</scope>
    <source>
        <strain evidence="1 2">EXF-2481</strain>
    </source>
</reference>
<organism evidence="1 2">
    <name type="scientific">Aureobasidium subglaciale (strain EXF-2481)</name>
    <name type="common">Aureobasidium pullulans var. subglaciale</name>
    <dbReference type="NCBI Taxonomy" id="1043005"/>
    <lineage>
        <taxon>Eukaryota</taxon>
        <taxon>Fungi</taxon>
        <taxon>Dikarya</taxon>
        <taxon>Ascomycota</taxon>
        <taxon>Pezizomycotina</taxon>
        <taxon>Dothideomycetes</taxon>
        <taxon>Dothideomycetidae</taxon>
        <taxon>Dothideales</taxon>
        <taxon>Saccotheciaceae</taxon>
        <taxon>Aureobasidium</taxon>
    </lineage>
</organism>
<dbReference type="Gene3D" id="3.40.50.150">
    <property type="entry name" value="Vaccinia Virus protein VP39"/>
    <property type="match status" value="1"/>
</dbReference>
<dbReference type="EMBL" id="KL584757">
    <property type="protein sequence ID" value="KEQ96229.1"/>
    <property type="molecule type" value="Genomic_DNA"/>
</dbReference>
<dbReference type="GeneID" id="25372033"/>